<sequence>MSHQHSSMYKVGQASHHGKPWLQNTANIYTVRKLFGAVECAQTVPPAAISVSRGIASNCHLSPNLFQEHSRSLLSTNCVDCGMVNGARTMSWQKDWGKLRYSAPLRTGALLLWFVRVSYGLLVPVNAILAGNVSCTLLRHLSQSDCFRFNDVKEVEQNVSQVSRTNRSACSINVGGHSRKQFSPVQACMVALESCGRGSRTGGPRGWSRLHDRHATSSSRSFPSPRFDGAVNN</sequence>
<evidence type="ECO:0000313" key="2">
    <source>
        <dbReference type="EMBL" id="RDW23573.1"/>
    </source>
</evidence>
<dbReference type="AlphaFoldDB" id="A0A371BZP5"/>
<accession>A0A371BZP5</accession>
<protein>
    <submittedName>
        <fullName evidence="2">Uncharacterized protein</fullName>
    </submittedName>
</protein>
<evidence type="ECO:0000256" key="1">
    <source>
        <dbReference type="SAM" id="MobiDB-lite"/>
    </source>
</evidence>
<organism evidence="2 3">
    <name type="scientific">Yarrowia lipolytica</name>
    <name type="common">Candida lipolytica</name>
    <dbReference type="NCBI Taxonomy" id="4952"/>
    <lineage>
        <taxon>Eukaryota</taxon>
        <taxon>Fungi</taxon>
        <taxon>Dikarya</taxon>
        <taxon>Ascomycota</taxon>
        <taxon>Saccharomycotina</taxon>
        <taxon>Dipodascomycetes</taxon>
        <taxon>Dipodascales</taxon>
        <taxon>Dipodascales incertae sedis</taxon>
        <taxon>Yarrowia</taxon>
    </lineage>
</organism>
<name>A0A371BZP5_YARLL</name>
<feature type="compositionally biased region" description="Low complexity" evidence="1">
    <location>
        <begin position="217"/>
        <end position="227"/>
    </location>
</feature>
<proteinExistence type="predicted"/>
<evidence type="ECO:0000313" key="3">
    <source>
        <dbReference type="Proteomes" id="UP000256601"/>
    </source>
</evidence>
<feature type="region of interest" description="Disordered" evidence="1">
    <location>
        <begin position="195"/>
        <end position="233"/>
    </location>
</feature>
<reference evidence="2 3" key="1">
    <citation type="submission" date="2018-07" db="EMBL/GenBank/DDBJ databases">
        <title>Draft Genome Assemblies for Five Robust Yarrowia lipolytica Strains Exhibiting High Lipid Production and Pentose Sugar Utilization and Sugar Alcohol Secretion from Undetoxified Lignocellulosic Biomass Hydrolysates.</title>
        <authorList>
            <consortium name="DOE Joint Genome Institute"/>
            <person name="Walker C."/>
            <person name="Ryu S."/>
            <person name="Na H."/>
            <person name="Zane M."/>
            <person name="LaButti K."/>
            <person name="Lipzen A."/>
            <person name="Haridas S."/>
            <person name="Barry K."/>
            <person name="Grigoriev I.V."/>
            <person name="Quarterman J."/>
            <person name="Slininger P."/>
            <person name="Dien B."/>
            <person name="Trinh C.T."/>
        </authorList>
    </citation>
    <scope>NUCLEOTIDE SEQUENCE [LARGE SCALE GENOMIC DNA]</scope>
    <source>
        <strain evidence="2 3">YB392</strain>
    </source>
</reference>
<dbReference type="EMBL" id="KZ859076">
    <property type="protein sequence ID" value="RDW23573.1"/>
    <property type="molecule type" value="Genomic_DNA"/>
</dbReference>
<dbReference type="Proteomes" id="UP000256601">
    <property type="component" value="Unassembled WGS sequence"/>
</dbReference>
<gene>
    <name evidence="2" type="ORF">B0I71DRAFT_166962</name>
</gene>